<dbReference type="InterPro" id="IPR002156">
    <property type="entry name" value="RNaseH_domain"/>
</dbReference>
<sequence>MVEYAKDNIIPPNREDQNDKAWWMGSTQGDFTVKSAWQIVRKKKEITTDFDFIWNKGLPFKVNFFLWRVWKRRVPTDDNLKRMKLQLVSRCWCCEKKKEETMTHLFLTASIANRLWKQFAGFAGIHMDGMHLEQLIIAWWTQKTSPQLQGVMRAMPAIIMWTLWKGRNNLKHGGSLTFNGVVMQVQDMVKKLVKRLYPWIYLESTQWSYITRRLRRYKPTLHYHSVVWRPPDLQKLKCNVDGASKGNPGPSSYGFCQRNSQGDLIYARAAGVGNTTNFEAESLAIYESFEYCWEKQLREVIIETDSLTLVKMIRGQWKLPCELVEREERIRKRLQGLNATIIHTFRGANGVPDLLAKEVVESQNIKEYTAFVDLPTHLRRQINSDKAQIPTLRIRTRKINIQH</sequence>
<evidence type="ECO:0000259" key="1">
    <source>
        <dbReference type="PROSITE" id="PS50879"/>
    </source>
</evidence>
<dbReference type="InterPro" id="IPR012337">
    <property type="entry name" value="RNaseH-like_sf"/>
</dbReference>
<dbReference type="Gene3D" id="3.30.420.10">
    <property type="entry name" value="Ribonuclease H-like superfamily/Ribonuclease H"/>
    <property type="match status" value="1"/>
</dbReference>
<reference evidence="2 3" key="1">
    <citation type="journal article" date="2021" name="bioRxiv">
        <title>Chromosome-scale and haplotype-resolved genome assembly of a tetraploid potato cultivar.</title>
        <authorList>
            <person name="Sun H."/>
            <person name="Jiao W.-B."/>
            <person name="Krause K."/>
            <person name="Campoy J.A."/>
            <person name="Goel M."/>
            <person name="Folz-Donahue K."/>
            <person name="Kukat C."/>
            <person name="Huettel B."/>
            <person name="Schneeberger K."/>
        </authorList>
    </citation>
    <scope>NUCLEOTIDE SEQUENCE [LARGE SCALE GENOMIC DNA]</scope>
    <source>
        <strain evidence="2">SolTubOtavaFocal</strain>
        <tissue evidence="2">Leaves</tissue>
    </source>
</reference>
<dbReference type="InterPro" id="IPR053151">
    <property type="entry name" value="RNase_H-like"/>
</dbReference>
<comment type="caution">
    <text evidence="2">The sequence shown here is derived from an EMBL/GenBank/DDBJ whole genome shotgun (WGS) entry which is preliminary data.</text>
</comment>
<dbReference type="PANTHER" id="PTHR47723">
    <property type="entry name" value="OS05G0353850 PROTEIN"/>
    <property type="match status" value="1"/>
</dbReference>
<feature type="domain" description="RNase H type-1" evidence="1">
    <location>
        <begin position="232"/>
        <end position="361"/>
    </location>
</feature>
<dbReference type="InterPro" id="IPR026960">
    <property type="entry name" value="RVT-Znf"/>
</dbReference>
<dbReference type="InterPro" id="IPR044730">
    <property type="entry name" value="RNase_H-like_dom_plant"/>
</dbReference>
<dbReference type="PANTHER" id="PTHR47723:SF24">
    <property type="entry name" value="RNASE H TYPE-1 DOMAIN-CONTAINING PROTEIN"/>
    <property type="match status" value="1"/>
</dbReference>
<keyword evidence="3" id="KW-1185">Reference proteome</keyword>
<dbReference type="Pfam" id="PF13966">
    <property type="entry name" value="zf-RVT"/>
    <property type="match status" value="1"/>
</dbReference>
<dbReference type="PROSITE" id="PS50879">
    <property type="entry name" value="RNASE_H_1"/>
    <property type="match status" value="1"/>
</dbReference>
<dbReference type="Proteomes" id="UP000826656">
    <property type="component" value="Unassembled WGS sequence"/>
</dbReference>
<dbReference type="InterPro" id="IPR036397">
    <property type="entry name" value="RNaseH_sf"/>
</dbReference>
<dbReference type="SUPFAM" id="SSF53098">
    <property type="entry name" value="Ribonuclease H-like"/>
    <property type="match status" value="1"/>
</dbReference>
<dbReference type="Pfam" id="PF13456">
    <property type="entry name" value="RVT_3"/>
    <property type="match status" value="1"/>
</dbReference>
<protein>
    <recommendedName>
        <fullName evidence="1">RNase H type-1 domain-containing protein</fullName>
    </recommendedName>
</protein>
<dbReference type="EMBL" id="JAIVGD010000028">
    <property type="protein sequence ID" value="KAH0738113.1"/>
    <property type="molecule type" value="Genomic_DNA"/>
</dbReference>
<accession>A0ABQ7TVB1</accession>
<organism evidence="2 3">
    <name type="scientific">Solanum tuberosum</name>
    <name type="common">Potato</name>
    <dbReference type="NCBI Taxonomy" id="4113"/>
    <lineage>
        <taxon>Eukaryota</taxon>
        <taxon>Viridiplantae</taxon>
        <taxon>Streptophyta</taxon>
        <taxon>Embryophyta</taxon>
        <taxon>Tracheophyta</taxon>
        <taxon>Spermatophyta</taxon>
        <taxon>Magnoliopsida</taxon>
        <taxon>eudicotyledons</taxon>
        <taxon>Gunneridae</taxon>
        <taxon>Pentapetalae</taxon>
        <taxon>asterids</taxon>
        <taxon>lamiids</taxon>
        <taxon>Solanales</taxon>
        <taxon>Solanaceae</taxon>
        <taxon>Solanoideae</taxon>
        <taxon>Solaneae</taxon>
        <taxon>Solanum</taxon>
    </lineage>
</organism>
<name>A0ABQ7TVB1_SOLTU</name>
<dbReference type="CDD" id="cd06222">
    <property type="entry name" value="RNase_H_like"/>
    <property type="match status" value="1"/>
</dbReference>
<evidence type="ECO:0000313" key="2">
    <source>
        <dbReference type="EMBL" id="KAH0738113.1"/>
    </source>
</evidence>
<gene>
    <name evidence="2" type="ORF">KY290_036818</name>
</gene>
<evidence type="ECO:0000313" key="3">
    <source>
        <dbReference type="Proteomes" id="UP000826656"/>
    </source>
</evidence>
<proteinExistence type="predicted"/>